<dbReference type="AlphaFoldDB" id="A0AAV7T765"/>
<protein>
    <submittedName>
        <fullName evidence="1">Uncharacterized protein</fullName>
    </submittedName>
</protein>
<organism evidence="1 2">
    <name type="scientific">Pleurodeles waltl</name>
    <name type="common">Iberian ribbed newt</name>
    <dbReference type="NCBI Taxonomy" id="8319"/>
    <lineage>
        <taxon>Eukaryota</taxon>
        <taxon>Metazoa</taxon>
        <taxon>Chordata</taxon>
        <taxon>Craniata</taxon>
        <taxon>Vertebrata</taxon>
        <taxon>Euteleostomi</taxon>
        <taxon>Amphibia</taxon>
        <taxon>Batrachia</taxon>
        <taxon>Caudata</taxon>
        <taxon>Salamandroidea</taxon>
        <taxon>Salamandridae</taxon>
        <taxon>Pleurodelinae</taxon>
        <taxon>Pleurodeles</taxon>
    </lineage>
</organism>
<dbReference type="Proteomes" id="UP001066276">
    <property type="component" value="Chromosome 4_1"/>
</dbReference>
<sequence>MGTTHKLCRASASFNALCAKQNNGTGHSSSRGLVEMPCLAQKAQRQRRCMMEAGREESGPLRPCCEYQISSLVCWSCKYPSVLRL</sequence>
<comment type="caution">
    <text evidence="1">The sequence shown here is derived from an EMBL/GenBank/DDBJ whole genome shotgun (WGS) entry which is preliminary data.</text>
</comment>
<accession>A0AAV7T765</accession>
<proteinExistence type="predicted"/>
<evidence type="ECO:0000313" key="2">
    <source>
        <dbReference type="Proteomes" id="UP001066276"/>
    </source>
</evidence>
<evidence type="ECO:0000313" key="1">
    <source>
        <dbReference type="EMBL" id="KAJ1172510.1"/>
    </source>
</evidence>
<name>A0AAV7T765_PLEWA</name>
<dbReference type="EMBL" id="JANPWB010000007">
    <property type="protein sequence ID" value="KAJ1172510.1"/>
    <property type="molecule type" value="Genomic_DNA"/>
</dbReference>
<keyword evidence="2" id="KW-1185">Reference proteome</keyword>
<gene>
    <name evidence="1" type="ORF">NDU88_004356</name>
</gene>
<reference evidence="1" key="1">
    <citation type="journal article" date="2022" name="bioRxiv">
        <title>Sequencing and chromosome-scale assembly of the giantPleurodeles waltlgenome.</title>
        <authorList>
            <person name="Brown T."/>
            <person name="Elewa A."/>
            <person name="Iarovenko S."/>
            <person name="Subramanian E."/>
            <person name="Araus A.J."/>
            <person name="Petzold A."/>
            <person name="Susuki M."/>
            <person name="Suzuki K.-i.T."/>
            <person name="Hayashi T."/>
            <person name="Toyoda A."/>
            <person name="Oliveira C."/>
            <person name="Osipova E."/>
            <person name="Leigh N.D."/>
            <person name="Simon A."/>
            <person name="Yun M.H."/>
        </authorList>
    </citation>
    <scope>NUCLEOTIDE SEQUENCE</scope>
    <source>
        <strain evidence="1">20211129_DDA</strain>
        <tissue evidence="1">Liver</tissue>
    </source>
</reference>